<proteinExistence type="predicted"/>
<organism evidence="1 2">
    <name type="scientific">Camellia lanceoleosa</name>
    <dbReference type="NCBI Taxonomy" id="1840588"/>
    <lineage>
        <taxon>Eukaryota</taxon>
        <taxon>Viridiplantae</taxon>
        <taxon>Streptophyta</taxon>
        <taxon>Embryophyta</taxon>
        <taxon>Tracheophyta</taxon>
        <taxon>Spermatophyta</taxon>
        <taxon>Magnoliopsida</taxon>
        <taxon>eudicotyledons</taxon>
        <taxon>Gunneridae</taxon>
        <taxon>Pentapetalae</taxon>
        <taxon>asterids</taxon>
        <taxon>Ericales</taxon>
        <taxon>Theaceae</taxon>
        <taxon>Camellia</taxon>
    </lineage>
</organism>
<name>A0ACC0FVP9_9ERIC</name>
<sequence length="304" mass="33254">MAMAMAMALAACNSWNPLRSQNFFYAIICYYFLVLIPLHATALSFNLTNIGPQLNAEIVVEGDAYVSPEGIQLTSNEINMTRNCSAGQATYKDPLFLWDNTFGKLTDFNTYFLFVIDPIGSYDFADGITFFFVPNGSTPNITVGRSIGLPIDHPTYVAISSFVAIEFDTCQDTWDPVDITPTTHVGIDINSLNSGAYAIWNNDIIDGLENEAWISYNSSSQNLSVILCTGSVNNSNSVESSISFVVDLKTMLPEWFTIGFTTVTGLFFGKNNIKSWAFNSTLQGSNPDPNPSPSPSPSSNTSYS</sequence>
<reference evidence="1 2" key="1">
    <citation type="journal article" date="2022" name="Plant J.">
        <title>Chromosome-level genome of Camellia lanceoleosa provides a valuable resource for understanding genome evolution and self-incompatibility.</title>
        <authorList>
            <person name="Gong W."/>
            <person name="Xiao S."/>
            <person name="Wang L."/>
            <person name="Liao Z."/>
            <person name="Chang Y."/>
            <person name="Mo W."/>
            <person name="Hu G."/>
            <person name="Li W."/>
            <person name="Zhao G."/>
            <person name="Zhu H."/>
            <person name="Hu X."/>
            <person name="Ji K."/>
            <person name="Xiang X."/>
            <person name="Song Q."/>
            <person name="Yuan D."/>
            <person name="Jin S."/>
            <person name="Zhang L."/>
        </authorList>
    </citation>
    <scope>NUCLEOTIDE SEQUENCE [LARGE SCALE GENOMIC DNA]</scope>
    <source>
        <strain evidence="1">SQ_2022a</strain>
    </source>
</reference>
<keyword evidence="2" id="KW-1185">Reference proteome</keyword>
<accession>A0ACC0FVP9</accession>
<protein>
    <submittedName>
        <fullName evidence="1">Uncharacterized protein</fullName>
    </submittedName>
</protein>
<dbReference type="Proteomes" id="UP001060215">
    <property type="component" value="Chromosome 13"/>
</dbReference>
<evidence type="ECO:0000313" key="1">
    <source>
        <dbReference type="EMBL" id="KAI7992654.1"/>
    </source>
</evidence>
<dbReference type="EMBL" id="CM045770">
    <property type="protein sequence ID" value="KAI7992654.1"/>
    <property type="molecule type" value="Genomic_DNA"/>
</dbReference>
<gene>
    <name evidence="1" type="ORF">LOK49_LG12G00395</name>
</gene>
<evidence type="ECO:0000313" key="2">
    <source>
        <dbReference type="Proteomes" id="UP001060215"/>
    </source>
</evidence>
<comment type="caution">
    <text evidence="1">The sequence shown here is derived from an EMBL/GenBank/DDBJ whole genome shotgun (WGS) entry which is preliminary data.</text>
</comment>